<dbReference type="InterPro" id="IPR036823">
    <property type="entry name" value="Ribosomal_uS7_dom_sf"/>
</dbReference>
<dbReference type="EMBL" id="KX808341">
    <property type="protein sequence ID" value="ARX63704.1"/>
    <property type="molecule type" value="Genomic_DNA"/>
</dbReference>
<name>A0A1Z1V702_9LILI</name>
<dbReference type="GO" id="GO:1990904">
    <property type="term" value="C:ribonucleoprotein complex"/>
    <property type="evidence" value="ECO:0007669"/>
    <property type="project" value="UniProtKB-KW"/>
</dbReference>
<dbReference type="AlphaFoldDB" id="A0A1Z1V702"/>
<dbReference type="SUPFAM" id="SSF47973">
    <property type="entry name" value="Ribosomal protein S7"/>
    <property type="match status" value="1"/>
</dbReference>
<evidence type="ECO:0000256" key="3">
    <source>
        <dbReference type="ARBA" id="ARBA00023274"/>
    </source>
</evidence>
<evidence type="ECO:0000256" key="1">
    <source>
        <dbReference type="ARBA" id="ARBA00007151"/>
    </source>
</evidence>
<evidence type="ECO:0000259" key="4">
    <source>
        <dbReference type="Pfam" id="PF00177"/>
    </source>
</evidence>
<keyword evidence="3" id="KW-0687">Ribonucleoprotein</keyword>
<dbReference type="PANTHER" id="PTHR11205">
    <property type="entry name" value="RIBOSOMAL PROTEIN S7"/>
    <property type="match status" value="1"/>
</dbReference>
<proteinExistence type="inferred from homology"/>
<keyword evidence="5" id="KW-0496">Mitochondrion</keyword>
<dbReference type="Pfam" id="PF00177">
    <property type="entry name" value="Ribosomal_S7"/>
    <property type="match status" value="1"/>
</dbReference>
<dbReference type="GO" id="GO:0006412">
    <property type="term" value="P:translation"/>
    <property type="evidence" value="ECO:0007669"/>
    <property type="project" value="InterPro"/>
</dbReference>
<accession>A0A1Z1V702</accession>
<protein>
    <submittedName>
        <fullName evidence="5">Ribosomal protein S7</fullName>
    </submittedName>
</protein>
<gene>
    <name evidence="5" type="primary">rps7</name>
</gene>
<keyword evidence="2 5" id="KW-0689">Ribosomal protein</keyword>
<reference evidence="5" key="1">
    <citation type="journal article" date="2017" name="PLoS ONE">
        <title>Mitochondrial genome evolution in Alismatales: Size reduction and extensive loss of ribosomal protein genes.</title>
        <authorList>
            <person name="Petersen G."/>
            <person name="Cuenca A."/>
            <person name="Zervas A."/>
            <person name="Ross G.T."/>
            <person name="Graham S.W."/>
            <person name="Barrett C.F."/>
            <person name="Davis J.I."/>
            <person name="Seberg O."/>
        </authorList>
    </citation>
    <scope>NUCLEOTIDE SEQUENCE</scope>
</reference>
<feature type="domain" description="Small ribosomal subunit protein uS7" evidence="4">
    <location>
        <begin position="1"/>
        <end position="121"/>
    </location>
</feature>
<dbReference type="InterPro" id="IPR023798">
    <property type="entry name" value="Ribosomal_uS7_dom"/>
</dbReference>
<dbReference type="InterPro" id="IPR000235">
    <property type="entry name" value="Ribosomal_uS7"/>
</dbReference>
<dbReference type="GO" id="GO:0005840">
    <property type="term" value="C:ribosome"/>
    <property type="evidence" value="ECO:0007669"/>
    <property type="project" value="UniProtKB-KW"/>
</dbReference>
<evidence type="ECO:0000313" key="5">
    <source>
        <dbReference type="EMBL" id="ARX63704.1"/>
    </source>
</evidence>
<dbReference type="Gene3D" id="1.10.455.10">
    <property type="entry name" value="Ribosomal protein S7 domain"/>
    <property type="match status" value="1"/>
</dbReference>
<sequence length="312" mass="34953">MISGKRRRVRAIFDETFHRLARSEGDVIELLVKAVENIKPLCEVEKVKIAGTTYDVPSIVGRDRQQSLAIRWILEGAEEGRISKSTSLEKSSFEEIVDAYRQRGIAHMKRKNLHRLASVKRRFAHFRWPTRTGIQIFSWIARMWGGSIQLELQRARSNLQILSTQPGGGRGKEFLSRGGWGFLMIQRAPFHSTRPTLTGGWELKDVVLPFLAPKSIPESLCSLAGSSFEPGAVPLFRTPSPSGIPVEPLAVALVPTEPDLNTPEPVPTGDEEQVAGESLSQVYLTILYINEIGDNIFPLWKSILLRQDKSFV</sequence>
<comment type="similarity">
    <text evidence="1">Belongs to the universal ribosomal protein uS7 family.</text>
</comment>
<geneLocation type="mitochondrion" evidence="5"/>
<organism evidence="5">
    <name type="scientific">Echinodorus amazonicus</name>
    <dbReference type="NCBI Taxonomy" id="1100809"/>
    <lineage>
        <taxon>Eukaryota</taxon>
        <taxon>Viridiplantae</taxon>
        <taxon>Streptophyta</taxon>
        <taxon>Embryophyta</taxon>
        <taxon>Tracheophyta</taxon>
        <taxon>Spermatophyta</taxon>
        <taxon>Magnoliopsida</taxon>
        <taxon>Liliopsida</taxon>
        <taxon>Alismataceae</taxon>
        <taxon>Echinodorus</taxon>
    </lineage>
</organism>
<evidence type="ECO:0000256" key="2">
    <source>
        <dbReference type="ARBA" id="ARBA00022980"/>
    </source>
</evidence>